<evidence type="ECO:0000259" key="4">
    <source>
        <dbReference type="Pfam" id="PF00155"/>
    </source>
</evidence>
<keyword evidence="3" id="KW-0663">Pyridoxal phosphate</keyword>
<dbReference type="InterPro" id="IPR015424">
    <property type="entry name" value="PyrdxlP-dep_Trfase"/>
</dbReference>
<dbReference type="GO" id="GO:0030170">
    <property type="term" value="F:pyridoxal phosphate binding"/>
    <property type="evidence" value="ECO:0007669"/>
    <property type="project" value="InterPro"/>
</dbReference>
<evidence type="ECO:0000313" key="6">
    <source>
        <dbReference type="Proteomes" id="UP000295807"/>
    </source>
</evidence>
<dbReference type="Gene3D" id="3.40.640.10">
    <property type="entry name" value="Type I PLP-dependent aspartate aminotransferase-like (Major domain)"/>
    <property type="match status" value="1"/>
</dbReference>
<name>A0A4R3KVV1_9SPHI</name>
<dbReference type="AlphaFoldDB" id="A0A4R3KVV1"/>
<accession>A0A4R3KVV1</accession>
<feature type="domain" description="Aminotransferase class I/classII large" evidence="4">
    <location>
        <begin position="172"/>
        <end position="347"/>
    </location>
</feature>
<organism evidence="5 6">
    <name type="scientific">Anseongella ginsenosidimutans</name>
    <dbReference type="NCBI Taxonomy" id="496056"/>
    <lineage>
        <taxon>Bacteria</taxon>
        <taxon>Pseudomonadati</taxon>
        <taxon>Bacteroidota</taxon>
        <taxon>Sphingobacteriia</taxon>
        <taxon>Sphingobacteriales</taxon>
        <taxon>Sphingobacteriaceae</taxon>
        <taxon>Anseongella</taxon>
    </lineage>
</organism>
<evidence type="ECO:0000313" key="5">
    <source>
        <dbReference type="EMBL" id="TCS89849.1"/>
    </source>
</evidence>
<protein>
    <submittedName>
        <fullName evidence="5">7-keto-8-aminopelargonate synthetase-like enzyme</fullName>
    </submittedName>
</protein>
<dbReference type="Pfam" id="PF00155">
    <property type="entry name" value="Aminotran_1_2"/>
    <property type="match status" value="1"/>
</dbReference>
<keyword evidence="6" id="KW-1185">Reference proteome</keyword>
<dbReference type="OrthoDB" id="846426at2"/>
<dbReference type="SUPFAM" id="SSF53383">
    <property type="entry name" value="PLP-dependent transferases"/>
    <property type="match status" value="1"/>
</dbReference>
<keyword evidence="2" id="KW-0808">Transferase</keyword>
<evidence type="ECO:0000256" key="2">
    <source>
        <dbReference type="ARBA" id="ARBA00022679"/>
    </source>
</evidence>
<dbReference type="GO" id="GO:0009102">
    <property type="term" value="P:biotin biosynthetic process"/>
    <property type="evidence" value="ECO:0007669"/>
    <property type="project" value="TreeGrafter"/>
</dbReference>
<comment type="cofactor">
    <cofactor evidence="1">
        <name>pyridoxal 5'-phosphate</name>
        <dbReference type="ChEBI" id="CHEBI:597326"/>
    </cofactor>
</comment>
<dbReference type="InterPro" id="IPR015421">
    <property type="entry name" value="PyrdxlP-dep_Trfase_major"/>
</dbReference>
<reference evidence="5 6" key="1">
    <citation type="submission" date="2019-03" db="EMBL/GenBank/DDBJ databases">
        <title>Genomic Encyclopedia of Type Strains, Phase IV (KMG-IV): sequencing the most valuable type-strain genomes for metagenomic binning, comparative biology and taxonomic classification.</title>
        <authorList>
            <person name="Goeker M."/>
        </authorList>
    </citation>
    <scope>NUCLEOTIDE SEQUENCE [LARGE SCALE GENOMIC DNA]</scope>
    <source>
        <strain evidence="5 6">DSM 21100</strain>
    </source>
</reference>
<dbReference type="InterPro" id="IPR015422">
    <property type="entry name" value="PyrdxlP-dep_Trfase_small"/>
</dbReference>
<evidence type="ECO:0000256" key="3">
    <source>
        <dbReference type="ARBA" id="ARBA00022898"/>
    </source>
</evidence>
<dbReference type="Proteomes" id="UP000295807">
    <property type="component" value="Unassembled WGS sequence"/>
</dbReference>
<dbReference type="PANTHER" id="PTHR13693:SF100">
    <property type="entry name" value="8-AMINO-7-OXONONANOATE SYNTHASE"/>
    <property type="match status" value="1"/>
</dbReference>
<dbReference type="GO" id="GO:0008710">
    <property type="term" value="F:8-amino-7-oxononanoate synthase activity"/>
    <property type="evidence" value="ECO:0007669"/>
    <property type="project" value="TreeGrafter"/>
</dbReference>
<sequence length="353" mass="38361">MERTHITEAAPGRTVFLDGVEYLFFSGTSYLGMHRNAAFRKLLSEGTEKYGSVYGSSRASNLQIAIYPEAEEKLARWLGSEACTVLSSGFMAGQLVYHTLLAAGYQLHYAPGSHPALLGGGGPPPQTSWNEWLENLLPGLETAEGRQAILACSVDPLRSQKYDFSFAGRLPRGKEVLLVIDDSHGFGILGEKGEGIARLLPQGKQVEVIILGSLGKAMGIPAGAVWSTESRARALRQTAFFISASPPAPAGLYAFSHAGDLYREAGKQLAKNITCFSRLIKGLKQVRQAPGLPVFFLEDQAVAACLEERHILASSFRYPTFHSEPLSRIVLSSLHTTADLERLADVLKDYFSD</sequence>
<dbReference type="Gene3D" id="3.90.1150.10">
    <property type="entry name" value="Aspartate Aminotransferase, domain 1"/>
    <property type="match status" value="1"/>
</dbReference>
<dbReference type="InterPro" id="IPR004839">
    <property type="entry name" value="Aminotransferase_I/II_large"/>
</dbReference>
<comment type="caution">
    <text evidence="5">The sequence shown here is derived from an EMBL/GenBank/DDBJ whole genome shotgun (WGS) entry which is preliminary data.</text>
</comment>
<evidence type="ECO:0000256" key="1">
    <source>
        <dbReference type="ARBA" id="ARBA00001933"/>
    </source>
</evidence>
<dbReference type="RefSeq" id="WP_132127331.1">
    <property type="nucleotide sequence ID" value="NZ_CP042432.1"/>
</dbReference>
<proteinExistence type="predicted"/>
<dbReference type="PANTHER" id="PTHR13693">
    <property type="entry name" value="CLASS II AMINOTRANSFERASE/8-AMINO-7-OXONONANOATE SYNTHASE"/>
    <property type="match status" value="1"/>
</dbReference>
<dbReference type="EMBL" id="SMAD01000001">
    <property type="protein sequence ID" value="TCS89849.1"/>
    <property type="molecule type" value="Genomic_DNA"/>
</dbReference>
<gene>
    <name evidence="5" type="ORF">EDD80_10146</name>
</gene>
<dbReference type="InterPro" id="IPR050087">
    <property type="entry name" value="AON_synthase_class-II"/>
</dbReference>